<dbReference type="EMBL" id="CP067089">
    <property type="protein sequence ID" value="QQO08654.1"/>
    <property type="molecule type" value="Genomic_DNA"/>
</dbReference>
<proteinExistence type="predicted"/>
<name>A0A7T7XLK2_9SPIR</name>
<feature type="compositionally biased region" description="Basic and acidic residues" evidence="1">
    <location>
        <begin position="17"/>
        <end position="28"/>
    </location>
</feature>
<accession>A0A7T7XLK2</accession>
<feature type="compositionally biased region" description="Polar residues" evidence="1">
    <location>
        <begin position="1"/>
        <end position="16"/>
    </location>
</feature>
<feature type="region of interest" description="Disordered" evidence="1">
    <location>
        <begin position="1"/>
        <end position="34"/>
    </location>
</feature>
<evidence type="ECO:0000313" key="3">
    <source>
        <dbReference type="Proteomes" id="UP000595917"/>
    </source>
</evidence>
<evidence type="ECO:0000256" key="1">
    <source>
        <dbReference type="SAM" id="MobiDB-lite"/>
    </source>
</evidence>
<dbReference type="RefSeq" id="WP_215625960.1">
    <property type="nucleotide sequence ID" value="NZ_CP067089.2"/>
</dbReference>
<reference evidence="2" key="1">
    <citation type="submission" date="2021-01" db="EMBL/GenBank/DDBJ databases">
        <title>Description of Breznakiella homolactica.</title>
        <authorList>
            <person name="Song Y."/>
            <person name="Brune A."/>
        </authorList>
    </citation>
    <scope>NUCLEOTIDE SEQUENCE</scope>
    <source>
        <strain evidence="2">RmG30</strain>
    </source>
</reference>
<dbReference type="AlphaFoldDB" id="A0A7T7XLK2"/>
<dbReference type="Proteomes" id="UP000595917">
    <property type="component" value="Chromosome"/>
</dbReference>
<protein>
    <submittedName>
        <fullName evidence="2">Uncharacterized protein</fullName>
    </submittedName>
</protein>
<sequence length="109" mass="12615">MFNDYSENQAGIQSKRNYQETKESDRIPPQKPPVSVATINEKDMLELAVKSLSVANKVKWIWSHLLPDLDSVKEAADLVDSLYYGVEMDIETVINSLVQFRDYFDRERC</sequence>
<organism evidence="2 3">
    <name type="scientific">Breznakiella homolactica</name>
    <dbReference type="NCBI Taxonomy" id="2798577"/>
    <lineage>
        <taxon>Bacteria</taxon>
        <taxon>Pseudomonadati</taxon>
        <taxon>Spirochaetota</taxon>
        <taxon>Spirochaetia</taxon>
        <taxon>Spirochaetales</taxon>
        <taxon>Breznakiellaceae</taxon>
        <taxon>Breznakiella</taxon>
    </lineage>
</organism>
<dbReference type="KEGG" id="bhc:JFL75_17250"/>
<keyword evidence="3" id="KW-1185">Reference proteome</keyword>
<gene>
    <name evidence="2" type="ORF">JFL75_17250</name>
</gene>
<evidence type="ECO:0000313" key="2">
    <source>
        <dbReference type="EMBL" id="QQO08654.1"/>
    </source>
</evidence>